<dbReference type="InParanoid" id="A0A0V0R1F0"/>
<organism evidence="2 3">
    <name type="scientific">Pseudocohnilembus persalinus</name>
    <name type="common">Ciliate</name>
    <dbReference type="NCBI Taxonomy" id="266149"/>
    <lineage>
        <taxon>Eukaryota</taxon>
        <taxon>Sar</taxon>
        <taxon>Alveolata</taxon>
        <taxon>Ciliophora</taxon>
        <taxon>Intramacronucleata</taxon>
        <taxon>Oligohymenophorea</taxon>
        <taxon>Scuticociliatia</taxon>
        <taxon>Philasterida</taxon>
        <taxon>Pseudocohnilembidae</taxon>
        <taxon>Pseudocohnilembus</taxon>
    </lineage>
</organism>
<sequence length="1147" mass="136086">MQKLIRSAQKTLVTRKIAQMAPVLSQIHCTSSLLLNNTQIFNFCSSQGNSEGGYERVSSYENLISRISSSDSINDILKLFSVNEQLLKNEHIVLCLRMLARLLRATNQSDIEHLSQDPRYQALTQKACEAIETLNEYETLDFLFWMRKFRIARIDLNMNEEAKEKFYGKVSEFLKSKSFNFRNLVNLYYDYSFINRNSQEICFEILRELKTDRKLLTPFTIIQILQAASRKNNYRQTQELMLADYVTRNFTNLLDEFDTDQKCVIFKYLAELEMSYNPPKFKVPQILYILRNHLKEKLDQLSESSVINILNAYQKLPKEFPNDLIEEIKEMVIVTIQHNSQNIKTFFLLEFIESIQNVKRRRLDNKQAEILAEELKSRIMYDEYLQKTKNIERLINIYDNGMKQRALYDAIEEYVKKSDKKVFIASVYEFLARRSDKNTSMEQFMEPLLKEMNLQNLGAYPAVRLFLLLNFLPESSKYQEQIDILKPQVEEIMKTSQGRLINIFKVSTIFGNTRKQYLDTAINQIQEWFVQNKGKLSFQEEQNFYKNLILSIELKEQKNNWIEWLNNNAEIFNQESCSRFIDCFFQLQNQITIDQFLVFFHFLSLNEYKNVPYKKLQFAMKDASEFVFQLLKYENLFKRFTQILITLNQQQPENIRLQYIYGFTMRVFNMNHRSQLFIRYLKKSFDLYKENSKEQEQNQYIQFIFSQLLLDLDALQAKYALEIYDKNVSGMQDINIRAKYLSYIIQHSNAEFRDSKQEQIRSILEQLGQQLNSTNTSKVMNSLVIFLSFPSQYIEENKDILLKTTKEFINQTNDKLYIKLINSLTPRYVNKHYDLYFPFIKEIINAYPKYRKRLTNNEITEILGKFVSLNCKYPSIYNYILEDIGLHFNYLTAEQRVKFEMIQKIVEDIKRNDSVEEAFHYIKYLPVLQAENEAEQLAKWMEALPAERNQTHEKYKNKGEIVLLNEFFTRIYPQNADYAKKIRNFLDENDEQFAKSRDNFFNPTNQGAENNVKYVGEFLNAMKVEHKIFEQMNGLLCDIIIPSQDTNFDRYSFSGKVAILNRIYKSLDSEYKVILLNNIEFRSSQDDISKVNLLVSDGVKSNVEGEYDFSQISRQEKNNKRNQQSDASASESEMDDLSHDEQLNLKQ</sequence>
<reference evidence="2 3" key="1">
    <citation type="journal article" date="2015" name="Sci. Rep.">
        <title>Genome of the facultative scuticociliatosis pathogen Pseudocohnilembus persalinus provides insight into its virulence through horizontal gene transfer.</title>
        <authorList>
            <person name="Xiong J."/>
            <person name="Wang G."/>
            <person name="Cheng J."/>
            <person name="Tian M."/>
            <person name="Pan X."/>
            <person name="Warren A."/>
            <person name="Jiang C."/>
            <person name="Yuan D."/>
            <person name="Miao W."/>
        </authorList>
    </citation>
    <scope>NUCLEOTIDE SEQUENCE [LARGE SCALE GENOMIC DNA]</scope>
    <source>
        <strain evidence="2">36N120E</strain>
    </source>
</reference>
<dbReference type="AlphaFoldDB" id="A0A0V0R1F0"/>
<dbReference type="EMBL" id="LDAU01000065">
    <property type="protein sequence ID" value="KRX08348.1"/>
    <property type="molecule type" value="Genomic_DNA"/>
</dbReference>
<dbReference type="OMA" id="IDITNYE"/>
<protein>
    <submittedName>
        <fullName evidence="2">Uncharacterized protein</fullName>
    </submittedName>
</protein>
<dbReference type="Proteomes" id="UP000054937">
    <property type="component" value="Unassembled WGS sequence"/>
</dbReference>
<gene>
    <name evidence="2" type="ORF">PPERSA_03342</name>
</gene>
<name>A0A0V0R1F0_PSEPJ</name>
<evidence type="ECO:0000313" key="2">
    <source>
        <dbReference type="EMBL" id="KRX08348.1"/>
    </source>
</evidence>
<feature type="compositionally biased region" description="Basic and acidic residues" evidence="1">
    <location>
        <begin position="1136"/>
        <end position="1147"/>
    </location>
</feature>
<keyword evidence="3" id="KW-1185">Reference proteome</keyword>
<evidence type="ECO:0000256" key="1">
    <source>
        <dbReference type="SAM" id="MobiDB-lite"/>
    </source>
</evidence>
<dbReference type="OrthoDB" id="303589at2759"/>
<evidence type="ECO:0000313" key="3">
    <source>
        <dbReference type="Proteomes" id="UP000054937"/>
    </source>
</evidence>
<accession>A0A0V0R1F0</accession>
<proteinExistence type="predicted"/>
<feature type="region of interest" description="Disordered" evidence="1">
    <location>
        <begin position="1110"/>
        <end position="1147"/>
    </location>
</feature>
<comment type="caution">
    <text evidence="2">The sequence shown here is derived from an EMBL/GenBank/DDBJ whole genome shotgun (WGS) entry which is preliminary data.</text>
</comment>